<name>A0A484NA97_9ASTE</name>
<keyword evidence="1" id="KW-1133">Transmembrane helix</keyword>
<proteinExistence type="predicted"/>
<evidence type="ECO:0000313" key="3">
    <source>
        <dbReference type="Proteomes" id="UP000595140"/>
    </source>
</evidence>
<sequence length="296" mass="33032">MHSHLPTFIYLFANGPKLLLPGLPLVLARSQPDDLGYKGLTVDQNVVTSPYASSVYLGWAVASAIALLASGLLPIISWFVTYRFPLSSGISIGIFAAVLVAFCSVSYLKVVSLRVDQVLMKEDFLAALLPLLCIFAVLSLSSGLFKWKDDNWKLYRGAYIFIIIGLLQLGAISAIIVTVHPWSIGATFLLVLLLLVLAIGAIHYWASNYLKRVQMLVVCFLAFLVALAAFLVGWFQGKITFLYITRDDMIHRSPYDSSDNDQYQFACFVMLDWIFGLFQTRLLLVHPLVTSHFFSY</sequence>
<dbReference type="OrthoDB" id="1301796at2759"/>
<evidence type="ECO:0000256" key="1">
    <source>
        <dbReference type="SAM" id="Phobius"/>
    </source>
</evidence>
<accession>A0A484NA97</accession>
<dbReference type="AlphaFoldDB" id="A0A484NA97"/>
<keyword evidence="1" id="KW-0472">Membrane</keyword>
<reference evidence="2 3" key="1">
    <citation type="submission" date="2018-04" db="EMBL/GenBank/DDBJ databases">
        <authorList>
            <person name="Vogel A."/>
        </authorList>
    </citation>
    <scope>NUCLEOTIDE SEQUENCE [LARGE SCALE GENOMIC DNA]</scope>
</reference>
<evidence type="ECO:0000313" key="2">
    <source>
        <dbReference type="EMBL" id="VFQ97497.1"/>
    </source>
</evidence>
<feature type="transmembrane region" description="Helical" evidence="1">
    <location>
        <begin position="56"/>
        <end position="80"/>
    </location>
</feature>
<feature type="transmembrane region" description="Helical" evidence="1">
    <location>
        <begin position="157"/>
        <end position="176"/>
    </location>
</feature>
<protein>
    <submittedName>
        <fullName evidence="2">Uncharacterized protein</fullName>
    </submittedName>
</protein>
<keyword evidence="1" id="KW-0812">Transmembrane</keyword>
<gene>
    <name evidence="2" type="ORF">CCAM_LOCUS39273</name>
</gene>
<feature type="transmembrane region" description="Helical" evidence="1">
    <location>
        <begin position="213"/>
        <end position="235"/>
    </location>
</feature>
<dbReference type="EMBL" id="OOIL02006545">
    <property type="protein sequence ID" value="VFQ97497.1"/>
    <property type="molecule type" value="Genomic_DNA"/>
</dbReference>
<feature type="transmembrane region" description="Helical" evidence="1">
    <location>
        <begin position="92"/>
        <end position="112"/>
    </location>
</feature>
<keyword evidence="3" id="KW-1185">Reference proteome</keyword>
<dbReference type="Proteomes" id="UP000595140">
    <property type="component" value="Unassembled WGS sequence"/>
</dbReference>
<organism evidence="2 3">
    <name type="scientific">Cuscuta campestris</name>
    <dbReference type="NCBI Taxonomy" id="132261"/>
    <lineage>
        <taxon>Eukaryota</taxon>
        <taxon>Viridiplantae</taxon>
        <taxon>Streptophyta</taxon>
        <taxon>Embryophyta</taxon>
        <taxon>Tracheophyta</taxon>
        <taxon>Spermatophyta</taxon>
        <taxon>Magnoliopsida</taxon>
        <taxon>eudicotyledons</taxon>
        <taxon>Gunneridae</taxon>
        <taxon>Pentapetalae</taxon>
        <taxon>asterids</taxon>
        <taxon>lamiids</taxon>
        <taxon>Solanales</taxon>
        <taxon>Convolvulaceae</taxon>
        <taxon>Cuscuteae</taxon>
        <taxon>Cuscuta</taxon>
        <taxon>Cuscuta subgen. Grammica</taxon>
        <taxon>Cuscuta sect. Cleistogrammica</taxon>
    </lineage>
</organism>
<feature type="transmembrane region" description="Helical" evidence="1">
    <location>
        <begin position="182"/>
        <end position="206"/>
    </location>
</feature>
<feature type="transmembrane region" description="Helical" evidence="1">
    <location>
        <begin position="263"/>
        <end position="284"/>
    </location>
</feature>
<feature type="transmembrane region" description="Helical" evidence="1">
    <location>
        <begin position="124"/>
        <end position="145"/>
    </location>
</feature>